<name>A0A1T1DLL0_9LEPT</name>
<comment type="caution">
    <text evidence="2">The sequence shown here is derived from an EMBL/GenBank/DDBJ whole genome shotgun (WGS) entry which is preliminary data.</text>
</comment>
<keyword evidence="1" id="KW-0472">Membrane</keyword>
<dbReference type="RefSeq" id="WP_082293136.1">
    <property type="nucleotide sequence ID" value="NZ_MVIT01000068.1"/>
</dbReference>
<dbReference type="EMBL" id="MVIT01000068">
    <property type="protein sequence ID" value="OOV41778.1"/>
    <property type="molecule type" value="Genomic_DNA"/>
</dbReference>
<proteinExistence type="predicted"/>
<feature type="transmembrane region" description="Helical" evidence="1">
    <location>
        <begin position="23"/>
        <end position="45"/>
    </location>
</feature>
<evidence type="ECO:0000313" key="3">
    <source>
        <dbReference type="Proteomes" id="UP000191008"/>
    </source>
</evidence>
<reference evidence="2 3" key="1">
    <citation type="submission" date="2017-02" db="EMBL/GenBank/DDBJ databases">
        <title>Comparative genomic analysis of Brazilian Leptospira kirschneri strains of different serogroups.</title>
        <authorList>
            <person name="Moreno L.Z."/>
            <person name="Miraglia F."/>
            <person name="Kremer F.S."/>
            <person name="Eslabao M.R."/>
            <person name="Lilenbaum W."/>
            <person name="Dellagostin O.A."/>
            <person name="Moreno A.M."/>
        </authorList>
    </citation>
    <scope>NUCLEOTIDE SEQUENCE [LARGE SCALE GENOMIC DNA]</scope>
    <source>
        <strain evidence="2 3">M110/06</strain>
    </source>
</reference>
<keyword evidence="1" id="KW-1133">Transmembrane helix</keyword>
<dbReference type="PROSITE" id="PS51257">
    <property type="entry name" value="PROKAR_LIPOPROTEIN"/>
    <property type="match status" value="1"/>
</dbReference>
<feature type="transmembrane region" description="Helical" evidence="1">
    <location>
        <begin position="308"/>
        <end position="330"/>
    </location>
</feature>
<evidence type="ECO:0000256" key="1">
    <source>
        <dbReference type="SAM" id="Phobius"/>
    </source>
</evidence>
<accession>A0A1T1DLL0</accession>
<evidence type="ECO:0000313" key="2">
    <source>
        <dbReference type="EMBL" id="OOV41778.1"/>
    </source>
</evidence>
<dbReference type="AlphaFoldDB" id="A0A1T1DLL0"/>
<keyword evidence="1" id="KW-0812">Transmembrane</keyword>
<organism evidence="2 3">
    <name type="scientific">Leptospira kirschneri serovar Pomona</name>
    <dbReference type="NCBI Taxonomy" id="561005"/>
    <lineage>
        <taxon>Bacteria</taxon>
        <taxon>Pseudomonadati</taxon>
        <taxon>Spirochaetota</taxon>
        <taxon>Spirochaetia</taxon>
        <taxon>Leptospirales</taxon>
        <taxon>Leptospiraceae</taxon>
        <taxon>Leptospira</taxon>
    </lineage>
</organism>
<sequence length="335" mass="38702">MNRNILSFRFKKPIVLFSHPSQWIWFLIVFFSCFPFLNCATMELIKIQKETSFYESVDPPLDQLRLLQNEKRPILELSYIADGKSKFHYYCADALSSSGNSNKEYSYDIRHLKLKNECDWKDGDTDISRIRVENVSRKLFLPDIGTAIVLPWQHSVITIYRGTPIRKTISDIQKAWTVGWGSDERLCLSDSKNRILVLDCTKFDVGSDFRRNVCIQTSADCSQPPTSKLLSLSEIPRTPPTIFIVKRWGGSGEKDRKTGKTVFLTMAIAVWLYEPKSTQKGFSIVDIEFLPEAKQFSPGNVIVYGMRWVLLPFTLTLDIVTGIFQGYAWWWRRGH</sequence>
<protein>
    <submittedName>
        <fullName evidence="2">Uncharacterized protein</fullName>
    </submittedName>
</protein>
<gene>
    <name evidence="2" type="ORF">B1J93_11845</name>
</gene>
<dbReference type="Proteomes" id="UP000191008">
    <property type="component" value="Unassembled WGS sequence"/>
</dbReference>